<dbReference type="InterPro" id="IPR005013">
    <property type="entry name" value="DDOST_48_kDa_subunit"/>
</dbReference>
<evidence type="ECO:0000256" key="10">
    <source>
        <dbReference type="SAM" id="MobiDB-lite"/>
    </source>
</evidence>
<evidence type="ECO:0000259" key="12">
    <source>
        <dbReference type="Pfam" id="PF23358"/>
    </source>
</evidence>
<reference evidence="13" key="1">
    <citation type="submission" date="2022-08" db="EMBL/GenBank/DDBJ databases">
        <title>Novel sulphate-reducing endosymbionts in the free-living metamonad Anaeramoeba.</title>
        <authorList>
            <person name="Jerlstrom-Hultqvist J."/>
            <person name="Cepicka I."/>
            <person name="Gallot-Lavallee L."/>
            <person name="Salas-Leiva D."/>
            <person name="Curtis B.A."/>
            <person name="Zahonova K."/>
            <person name="Pipaliya S."/>
            <person name="Dacks J."/>
            <person name="Roger A.J."/>
        </authorList>
    </citation>
    <scope>NUCLEOTIDE SEQUENCE</scope>
    <source>
        <strain evidence="13">Busselton2</strain>
    </source>
</reference>
<feature type="domain" description="OST48 middle" evidence="12">
    <location>
        <begin position="275"/>
        <end position="404"/>
    </location>
</feature>
<comment type="caution">
    <text evidence="13">The sequence shown here is derived from an EMBL/GenBank/DDBJ whole genome shotgun (WGS) entry which is preliminary data.</text>
</comment>
<keyword evidence="9" id="KW-0175">Coiled coil</keyword>
<feature type="domain" description="OST48 N-terminal" evidence="11">
    <location>
        <begin position="26"/>
        <end position="261"/>
    </location>
</feature>
<comment type="function">
    <text evidence="8">Subunit of the oligosaccharyl transferase (OST) complex that catalyzes the initial transfer of a defined glycan (Glc(3)Man(9)GlcNAc(2) in eukaryotes) from the lipid carrier dolichol-pyrophosphate to an asparagine residue within an Asn-X-Ser/Thr consensus motif in nascent polypeptide chains, the first step in protein N-glycosylation. N-glycosylation occurs cotranslationally and the complex associates with the Sec61 complex at the channel-forming translocon complex that mediates protein translocation across the endoplasmic reticulum (ER).</text>
</comment>
<keyword evidence="4 8" id="KW-0812">Transmembrane</keyword>
<evidence type="ECO:0000256" key="4">
    <source>
        <dbReference type="ARBA" id="ARBA00022692"/>
    </source>
</evidence>
<dbReference type="Pfam" id="PF11735">
    <property type="entry name" value="CAP59_mtransfer"/>
    <property type="match status" value="1"/>
</dbReference>
<dbReference type="Gene3D" id="3.40.50.2000">
    <property type="entry name" value="Glycogen Phosphorylase B"/>
    <property type="match status" value="1"/>
</dbReference>
<organism evidence="13 14">
    <name type="scientific">Anaeramoeba flamelloides</name>
    <dbReference type="NCBI Taxonomy" id="1746091"/>
    <lineage>
        <taxon>Eukaryota</taxon>
        <taxon>Metamonada</taxon>
        <taxon>Anaeramoebidae</taxon>
        <taxon>Anaeramoeba</taxon>
    </lineage>
</organism>
<proteinExistence type="inferred from homology"/>
<feature type="coiled-coil region" evidence="9">
    <location>
        <begin position="424"/>
        <end position="451"/>
    </location>
</feature>
<evidence type="ECO:0000256" key="2">
    <source>
        <dbReference type="ARBA" id="ARBA00004922"/>
    </source>
</evidence>
<evidence type="ECO:0000256" key="8">
    <source>
        <dbReference type="RuleBase" id="RU361142"/>
    </source>
</evidence>
<keyword evidence="7 8" id="KW-0472">Membrane</keyword>
<comment type="pathway">
    <text evidence="2 8">Protein modification; protein glycosylation.</text>
</comment>
<comment type="similarity">
    <text evidence="3 8">Belongs to the DDOST 48 kDa subunit family.</text>
</comment>
<keyword evidence="5 8" id="KW-0256">Endoplasmic reticulum</keyword>
<keyword evidence="8" id="KW-0732">Signal</keyword>
<dbReference type="PANTHER" id="PTHR10830">
    <property type="entry name" value="DOLICHYL-DIPHOSPHOOLIGOSACCHARIDE--PROTEIN GLYCOSYLTRANSFERASE 48 KDA SUBUNIT"/>
    <property type="match status" value="1"/>
</dbReference>
<feature type="transmembrane region" description="Helical" evidence="8">
    <location>
        <begin position="386"/>
        <end position="404"/>
    </location>
</feature>
<sequence length="1829" mass="213388">MKITFFCIFAITLVTLSSAKPLFGPKTAVLLGNIDEKHQYSEFFDSFTKKGYDLHFLRADDQDITLKKFGEYLYDQAILFVGKSEEINVVDILDFIDSGRSVIVATSSDLSDSVRELAIGCGIEFDEQGTSVIDHFNFKSGDKEHTTITTNNFCAIPSVLGDFAQDKKDVLFKGIGMEVKKNSPLNYRILVAPSTSYSYFVDEKITEKPFVIGDGITLVSALQTRGNARVIFSGSIEMFSNDFFNTNYGNSLFCKEIGSWAFNERGFLRMRDFTHHKVDSQIKQDYYRIKDEVEFSVIIEEYDLEKGWAPYVANDVQIEYVMLSPYVRQTLTNNPETGKFSKILSLPDKHGTFKFRLQYHKRGYKFLEKVEEIPLKPFWHNQYERFIPVAYPYYLSAILMLVSFENKDNKTEQTLQTLGTFGLMELFQRKIKTQQNDIDDWNEDIVLYTEQVPNTKVFHSQDLSILTFKKLIVKYKTYFYLVSIVVVLLFLAANLGNAKQAKSGSPKIVFFFNTKELLLSGCDKLVCGLSSMIGVLKQFEIQKRNSKLVFFEEISQQEKEQLHSLGIQEIESLNGKIRNSFVSQEGAMIFLNLELDSRMKLKWGMQLAKMFQKGQIIPIISSNNHLGGNRKYFSPKLRNDFLMMMNSFKTIVFSTRTAYEQFTKDFFLKEEIEIAFLPTMITKNVGQTKPNKKQIIKSYNYNYDSAISRRYKEENKISKEAKNYHNRNTILIISQNCNNKQTIPKFLEDVILNFVNRKHRIKLLANGDECHSFTQKFPFLKIVDNTANENVLAALIKETLVLIDPFPEIDQISPLKTFLISRGIPTILTEELNTNFINPKGQMPICKSSSHQCFKREIHKLLNDQNKWLELSDLSLTYFKDNFYHENFEQISTKLLQISNNTNTINEIERLNFIRQKNNLNSLQNQDSSLKNEKKKYNGHVDQINSKTDNNNQKRNPGSESDQHQSNPIYQNSNSFLSRKKEKLFIAMILYNIEHLWEYLEHELVQFIEFLETGTVFVSIYSNGNTDHTPQLLQSFKEKLDSMGVKNSIIISPEDDRDEYLTDRVKYLAKLRNRVLEPLTWEYQKVMFLNDIIINFKDLVNLYLTPVDYDMVCGLDFKITNWNLNVFHRAKLTDHQEFRFYDVWVARDVTGNTFTSKFPYVHETRSKLLLKMGLPFQVYSCWNGIVVFKSDPWLKEKIRFRSSYLGKKQLKKTGNEIAYEKEKEREKEKVKGKEIEKEKGTEKKNLVQNNYDGDDFDNGFTKEIDNANQNGFQNQKSKKKKKNSQGGVEEGEEYLSECELFCTDLWGFGYNRIYINPIVQVAYDTQTYEQILASKYYKTFNSDLKNAHLMQKKKLKAKENSIKVVKKIPKYKVSCNINFNNNFGSNYEKCNWVPNNNKYSFGVIGDFFKLNSISKQNRELIKLIKKHFPKSTNLMLFPNDNEEEEYMGFDQDKVDQISNDFFDCYKSGEFKANNNFYTPKEFNSKSLEISISSAYPPDFQILHSNNSNFKILWLHWPYTTLPRDWIPKINQFNQIWVNNYISRISYIKEGIDQEKIKIIPDIINKQFFKKKNSKKSTTFESKKEMKFLFFDDLSIYSGYDHLQNAIGNLSRYFENINKNQHHVLHGLLKKDFINGLNHYNKKIYFTIASKKIIDSDPLVINELQKKNPLMNIKWIPNADMFSIQERINLFQEHDYLISPYRLKNNSIVLREAMAMGLPIIVTDSGISETYILQSNAIVVDSEISKCTHHDCKGNSICISEINPDCIITKNVPYWSRVNDNNFLKTMAQCLLTYPEKDNIESAKHDSRLFFKKSKMIQNLKKIISFLHIN</sequence>
<feature type="region of interest" description="Disordered" evidence="10">
    <location>
        <begin position="941"/>
        <end position="971"/>
    </location>
</feature>
<accession>A0AAV8AGN9</accession>
<evidence type="ECO:0000256" key="1">
    <source>
        <dbReference type="ARBA" id="ARBA00004479"/>
    </source>
</evidence>
<comment type="subcellular location">
    <subcellularLocation>
        <location evidence="8">Endoplasmic reticulum membrane</location>
        <topology evidence="8">Single-pass type I membrane protein</topology>
    </subcellularLocation>
    <subcellularLocation>
        <location evidence="1">Membrane</location>
        <topology evidence="1">Single-pass type I membrane protein</topology>
    </subcellularLocation>
</comment>
<dbReference type="PANTHER" id="PTHR10830:SF0">
    <property type="entry name" value="DOLICHYL-DIPHOSPHOOLIGOSACCHARIDE--PROTEIN GLYCOSYLTRANSFERASE 48 KDA SUBUNIT"/>
    <property type="match status" value="1"/>
</dbReference>
<evidence type="ECO:0000256" key="5">
    <source>
        <dbReference type="ARBA" id="ARBA00022824"/>
    </source>
</evidence>
<dbReference type="SUPFAM" id="SSF53756">
    <property type="entry name" value="UDP-Glycosyltransferase/glycogen phosphorylase"/>
    <property type="match status" value="1"/>
</dbReference>
<keyword evidence="6 8" id="KW-1133">Transmembrane helix</keyword>
<feature type="region of interest" description="Disordered" evidence="10">
    <location>
        <begin position="1267"/>
        <end position="1286"/>
    </location>
</feature>
<dbReference type="Pfam" id="PF23358">
    <property type="entry name" value="OST48_MD"/>
    <property type="match status" value="1"/>
</dbReference>
<feature type="signal peptide" evidence="8">
    <location>
        <begin position="1"/>
        <end position="19"/>
    </location>
</feature>
<dbReference type="InterPro" id="IPR055457">
    <property type="entry name" value="OST48_N"/>
</dbReference>
<comment type="caution">
    <text evidence="8">Lacks conserved residue(s) required for the propagation of feature annotation.</text>
</comment>
<dbReference type="Pfam" id="PF03345">
    <property type="entry name" value="OST48_N"/>
    <property type="match status" value="1"/>
</dbReference>
<comment type="subunit">
    <text evidence="8">Component of the oligosaccharyltransferase (OST) complex.</text>
</comment>
<evidence type="ECO:0000259" key="11">
    <source>
        <dbReference type="Pfam" id="PF03345"/>
    </source>
</evidence>
<dbReference type="GO" id="GO:0008250">
    <property type="term" value="C:oligosaccharyltransferase complex"/>
    <property type="evidence" value="ECO:0007669"/>
    <property type="project" value="TreeGrafter"/>
</dbReference>
<evidence type="ECO:0000256" key="9">
    <source>
        <dbReference type="SAM" id="Coils"/>
    </source>
</evidence>
<dbReference type="Proteomes" id="UP001146793">
    <property type="component" value="Unassembled WGS sequence"/>
</dbReference>
<evidence type="ECO:0000256" key="7">
    <source>
        <dbReference type="ARBA" id="ARBA00023136"/>
    </source>
</evidence>
<dbReference type="InterPro" id="IPR021047">
    <property type="entry name" value="Mannosyltransferase_CMT1"/>
</dbReference>
<evidence type="ECO:0000256" key="6">
    <source>
        <dbReference type="ARBA" id="ARBA00022989"/>
    </source>
</evidence>
<name>A0AAV8AGN9_9EUKA</name>
<gene>
    <name evidence="13" type="ORF">M0812_04617</name>
</gene>
<evidence type="ECO:0000313" key="14">
    <source>
        <dbReference type="Proteomes" id="UP001146793"/>
    </source>
</evidence>
<evidence type="ECO:0000313" key="13">
    <source>
        <dbReference type="EMBL" id="KAJ3452839.1"/>
    </source>
</evidence>
<protein>
    <recommendedName>
        <fullName evidence="8">Dolichyl-diphosphooligosaccharide--protein glycosyltransferase 48 kDa subunit</fullName>
        <shortName evidence="8">Oligosaccharyl transferase 48 kDa subunit</shortName>
    </recommendedName>
</protein>
<dbReference type="GO" id="GO:0018279">
    <property type="term" value="P:protein N-linked glycosylation via asparagine"/>
    <property type="evidence" value="ECO:0007669"/>
    <property type="project" value="UniProtKB-UniRule"/>
</dbReference>
<feature type="compositionally biased region" description="Polar residues" evidence="10">
    <location>
        <begin position="943"/>
        <end position="971"/>
    </location>
</feature>
<evidence type="ECO:0000256" key="3">
    <source>
        <dbReference type="ARBA" id="ARBA00008743"/>
    </source>
</evidence>
<dbReference type="InterPro" id="IPR055459">
    <property type="entry name" value="OST48_MD"/>
</dbReference>
<dbReference type="EMBL" id="JANTQA010000008">
    <property type="protein sequence ID" value="KAJ3452839.1"/>
    <property type="molecule type" value="Genomic_DNA"/>
</dbReference>
<feature type="chain" id="PRO_5043099133" description="Dolichyl-diphosphooligosaccharide--protein glycosyltransferase 48 kDa subunit" evidence="8">
    <location>
        <begin position="20"/>
        <end position="1829"/>
    </location>
</feature>
<feature type="transmembrane region" description="Helical" evidence="8">
    <location>
        <begin position="478"/>
        <end position="496"/>
    </location>
</feature>